<accession>A0AAD8A538</accession>
<keyword evidence="1" id="KW-1133">Transmembrane helix</keyword>
<name>A0AAD8A538_DIPPU</name>
<evidence type="ECO:0000313" key="3">
    <source>
        <dbReference type="Proteomes" id="UP001233999"/>
    </source>
</evidence>
<keyword evidence="1" id="KW-0472">Membrane</keyword>
<sequence length="120" mass="13403">YESQQKKKTCWQSMVHCFKYLSYCCKLILFPTFISVAISCKHIFVAGIFILAASSFGCFMLMLTTSCVKNLSDDSLVVFTLPSFLIPSLSFITFCATRLVGRVGFDVKILPLAVTYLALT</sequence>
<gene>
    <name evidence="2" type="ORF">L9F63_015709</name>
</gene>
<protein>
    <submittedName>
        <fullName evidence="2">Uncharacterized protein</fullName>
    </submittedName>
</protein>
<feature type="non-terminal residue" evidence="2">
    <location>
        <position position="120"/>
    </location>
</feature>
<dbReference type="AlphaFoldDB" id="A0AAD8A538"/>
<evidence type="ECO:0000256" key="1">
    <source>
        <dbReference type="SAM" id="Phobius"/>
    </source>
</evidence>
<organism evidence="2 3">
    <name type="scientific">Diploptera punctata</name>
    <name type="common">Pacific beetle cockroach</name>
    <dbReference type="NCBI Taxonomy" id="6984"/>
    <lineage>
        <taxon>Eukaryota</taxon>
        <taxon>Metazoa</taxon>
        <taxon>Ecdysozoa</taxon>
        <taxon>Arthropoda</taxon>
        <taxon>Hexapoda</taxon>
        <taxon>Insecta</taxon>
        <taxon>Pterygota</taxon>
        <taxon>Neoptera</taxon>
        <taxon>Polyneoptera</taxon>
        <taxon>Dictyoptera</taxon>
        <taxon>Blattodea</taxon>
        <taxon>Blaberoidea</taxon>
        <taxon>Blaberidae</taxon>
        <taxon>Diplopterinae</taxon>
        <taxon>Diploptera</taxon>
    </lineage>
</organism>
<keyword evidence="1" id="KW-0812">Transmembrane</keyword>
<feature type="transmembrane region" description="Helical" evidence="1">
    <location>
        <begin position="76"/>
        <end position="100"/>
    </location>
</feature>
<feature type="non-terminal residue" evidence="2">
    <location>
        <position position="1"/>
    </location>
</feature>
<reference evidence="2" key="1">
    <citation type="journal article" date="2023" name="IScience">
        <title>Live-bearing cockroach genome reveals convergent evolutionary mechanisms linked to viviparity in insects and beyond.</title>
        <authorList>
            <person name="Fouks B."/>
            <person name="Harrison M.C."/>
            <person name="Mikhailova A.A."/>
            <person name="Marchal E."/>
            <person name="English S."/>
            <person name="Carruthers M."/>
            <person name="Jennings E.C."/>
            <person name="Chiamaka E.L."/>
            <person name="Frigard R.A."/>
            <person name="Pippel M."/>
            <person name="Attardo G.M."/>
            <person name="Benoit J.B."/>
            <person name="Bornberg-Bauer E."/>
            <person name="Tobe S.S."/>
        </authorList>
    </citation>
    <scope>NUCLEOTIDE SEQUENCE</scope>
    <source>
        <strain evidence="2">Stay&amp;Tobe</strain>
    </source>
</reference>
<feature type="transmembrane region" description="Helical" evidence="1">
    <location>
        <begin position="44"/>
        <end position="64"/>
    </location>
</feature>
<feature type="transmembrane region" description="Helical" evidence="1">
    <location>
        <begin position="20"/>
        <end position="38"/>
    </location>
</feature>
<evidence type="ECO:0000313" key="2">
    <source>
        <dbReference type="EMBL" id="KAJ9592627.1"/>
    </source>
</evidence>
<dbReference type="EMBL" id="JASPKZ010003823">
    <property type="protein sequence ID" value="KAJ9592627.1"/>
    <property type="molecule type" value="Genomic_DNA"/>
</dbReference>
<dbReference type="Proteomes" id="UP001233999">
    <property type="component" value="Unassembled WGS sequence"/>
</dbReference>
<reference evidence="2" key="2">
    <citation type="submission" date="2023-05" db="EMBL/GenBank/DDBJ databases">
        <authorList>
            <person name="Fouks B."/>
        </authorList>
    </citation>
    <scope>NUCLEOTIDE SEQUENCE</scope>
    <source>
        <strain evidence="2">Stay&amp;Tobe</strain>
        <tissue evidence="2">Testes</tissue>
    </source>
</reference>
<proteinExistence type="predicted"/>
<comment type="caution">
    <text evidence="2">The sequence shown here is derived from an EMBL/GenBank/DDBJ whole genome shotgun (WGS) entry which is preliminary data.</text>
</comment>
<keyword evidence="3" id="KW-1185">Reference proteome</keyword>